<dbReference type="AlphaFoldDB" id="A0A8T0HUW2"/>
<proteinExistence type="predicted"/>
<dbReference type="EMBL" id="CM026426">
    <property type="protein sequence ID" value="KAG0574636.1"/>
    <property type="molecule type" value="Genomic_DNA"/>
</dbReference>
<dbReference type="Proteomes" id="UP000822688">
    <property type="component" value="Chromosome V"/>
</dbReference>
<comment type="caution">
    <text evidence="2">The sequence shown here is derived from an EMBL/GenBank/DDBJ whole genome shotgun (WGS) entry which is preliminary data.</text>
</comment>
<gene>
    <name evidence="2" type="ORF">KC19_VG278600</name>
</gene>
<evidence type="ECO:0000313" key="3">
    <source>
        <dbReference type="Proteomes" id="UP000822688"/>
    </source>
</evidence>
<accession>A0A8T0HUW2</accession>
<name>A0A8T0HUW2_CERPU</name>
<organism evidence="2 3">
    <name type="scientific">Ceratodon purpureus</name>
    <name type="common">Fire moss</name>
    <name type="synonym">Dicranum purpureum</name>
    <dbReference type="NCBI Taxonomy" id="3225"/>
    <lineage>
        <taxon>Eukaryota</taxon>
        <taxon>Viridiplantae</taxon>
        <taxon>Streptophyta</taxon>
        <taxon>Embryophyta</taxon>
        <taxon>Bryophyta</taxon>
        <taxon>Bryophytina</taxon>
        <taxon>Bryopsida</taxon>
        <taxon>Dicranidae</taxon>
        <taxon>Pseudoditrichales</taxon>
        <taxon>Ditrichaceae</taxon>
        <taxon>Ceratodon</taxon>
    </lineage>
</organism>
<reference evidence="2" key="1">
    <citation type="submission" date="2020-06" db="EMBL/GenBank/DDBJ databases">
        <title>WGS assembly of Ceratodon purpureus strain R40.</title>
        <authorList>
            <person name="Carey S.B."/>
            <person name="Jenkins J."/>
            <person name="Shu S."/>
            <person name="Lovell J.T."/>
            <person name="Sreedasyam A."/>
            <person name="Maumus F."/>
            <person name="Tiley G.P."/>
            <person name="Fernandez-Pozo N."/>
            <person name="Barry K."/>
            <person name="Chen C."/>
            <person name="Wang M."/>
            <person name="Lipzen A."/>
            <person name="Daum C."/>
            <person name="Saski C.A."/>
            <person name="Payton A.C."/>
            <person name="Mcbreen J.C."/>
            <person name="Conrad R.E."/>
            <person name="Kollar L.M."/>
            <person name="Olsson S."/>
            <person name="Huttunen S."/>
            <person name="Landis J.B."/>
            <person name="Wickett N.J."/>
            <person name="Johnson M.G."/>
            <person name="Rensing S.A."/>
            <person name="Grimwood J."/>
            <person name="Schmutz J."/>
            <person name="Mcdaniel S.F."/>
        </authorList>
    </citation>
    <scope>NUCLEOTIDE SEQUENCE</scope>
    <source>
        <strain evidence="2">R40</strain>
    </source>
</reference>
<keyword evidence="1" id="KW-0732">Signal</keyword>
<evidence type="ECO:0000256" key="1">
    <source>
        <dbReference type="SAM" id="SignalP"/>
    </source>
</evidence>
<sequence>MFRSCVKIGFLVGLIAPWLSQLTGMVETFGRAPRIVESRQWSGRVLFRKKPNSNSIHLSHTASCVPYERAVLALGGGAGDSWLAFA</sequence>
<evidence type="ECO:0008006" key="4">
    <source>
        <dbReference type="Google" id="ProtNLM"/>
    </source>
</evidence>
<evidence type="ECO:0000313" key="2">
    <source>
        <dbReference type="EMBL" id="KAG0574636.1"/>
    </source>
</evidence>
<feature type="chain" id="PRO_5035764482" description="Secreted protein" evidence="1">
    <location>
        <begin position="21"/>
        <end position="86"/>
    </location>
</feature>
<keyword evidence="3" id="KW-1185">Reference proteome</keyword>
<protein>
    <recommendedName>
        <fullName evidence="4">Secreted protein</fullName>
    </recommendedName>
</protein>
<feature type="signal peptide" evidence="1">
    <location>
        <begin position="1"/>
        <end position="20"/>
    </location>
</feature>